<comment type="caution">
    <text evidence="1">The sequence shown here is derived from an EMBL/GenBank/DDBJ whole genome shotgun (WGS) entry which is preliminary data.</text>
</comment>
<reference evidence="2" key="1">
    <citation type="submission" date="2018-08" db="EMBL/GenBank/DDBJ databases">
        <authorList>
            <person name="Zhang J."/>
            <person name="Du Z.-J."/>
        </authorList>
    </citation>
    <scope>NUCLEOTIDE SEQUENCE [LARGE SCALE GENOMIC DNA]</scope>
    <source>
        <strain evidence="2">KCTC 52655</strain>
    </source>
</reference>
<protein>
    <submittedName>
        <fullName evidence="1">Uncharacterized protein</fullName>
    </submittedName>
</protein>
<accession>A0A3D8MCY8</accession>
<dbReference type="OrthoDB" id="5765975at2"/>
<proteinExistence type="predicted"/>
<dbReference type="RefSeq" id="WP_115592113.1">
    <property type="nucleotide sequence ID" value="NZ_QRHA01000002.1"/>
</dbReference>
<dbReference type="Proteomes" id="UP000256561">
    <property type="component" value="Unassembled WGS sequence"/>
</dbReference>
<dbReference type="AlphaFoldDB" id="A0A3D8MCY8"/>
<name>A0A3D8MCY8_9ALTE</name>
<evidence type="ECO:0000313" key="1">
    <source>
        <dbReference type="EMBL" id="RDV28155.1"/>
    </source>
</evidence>
<sequence length="223" mass="25369">MSDSKQQVLISKWLDQQLTEDERNEFEYLCLHDAAFAGLVETASRIAMGAEQFEQLSVPDWNKSATFLSDDAPRWWQWQGLPIASMTMSLVAMVMVVSGFHVEVSGSKLSMGFARVPDADAVAAIVDTRLETYQQSSQTLLTQYLDALNTQQQQNSAQLTQYLLSSSRKERREDFAELVKFINQQRTDDQRFVARQINHLQQEISAISTDYTVTNTPMELNDD</sequence>
<organism evidence="1 2">
    <name type="scientific">Alteromonas aestuariivivens</name>
    <dbReference type="NCBI Taxonomy" id="1938339"/>
    <lineage>
        <taxon>Bacteria</taxon>
        <taxon>Pseudomonadati</taxon>
        <taxon>Pseudomonadota</taxon>
        <taxon>Gammaproteobacteria</taxon>
        <taxon>Alteromonadales</taxon>
        <taxon>Alteromonadaceae</taxon>
        <taxon>Alteromonas/Salinimonas group</taxon>
        <taxon>Alteromonas</taxon>
    </lineage>
</organism>
<evidence type="ECO:0000313" key="2">
    <source>
        <dbReference type="Proteomes" id="UP000256561"/>
    </source>
</evidence>
<keyword evidence="2" id="KW-1185">Reference proteome</keyword>
<gene>
    <name evidence="1" type="ORF">DXV75_04115</name>
</gene>
<dbReference type="EMBL" id="QRHA01000002">
    <property type="protein sequence ID" value="RDV28155.1"/>
    <property type="molecule type" value="Genomic_DNA"/>
</dbReference>